<dbReference type="Pfam" id="PF14067">
    <property type="entry name" value="LssY_C"/>
    <property type="match status" value="1"/>
</dbReference>
<gene>
    <name evidence="2" type="ORF">NGM99_10315</name>
</gene>
<comment type="caution">
    <text evidence="2">The sequence shown here is derived from an EMBL/GenBank/DDBJ whole genome shotgun (WGS) entry which is preliminary data.</text>
</comment>
<protein>
    <submittedName>
        <fullName evidence="2">LssY C-terminal domain-containing protein</fullName>
    </submittedName>
</protein>
<accession>A0ABT1C5S8</accession>
<evidence type="ECO:0000313" key="2">
    <source>
        <dbReference type="EMBL" id="MCO6050178.1"/>
    </source>
</evidence>
<keyword evidence="3" id="KW-1185">Reference proteome</keyword>
<feature type="domain" description="LssY-like C-terminal" evidence="1">
    <location>
        <begin position="21"/>
        <end position="202"/>
    </location>
</feature>
<reference evidence="2 3" key="1">
    <citation type="submission" date="2022-06" db="EMBL/GenBank/DDBJ databases">
        <title>Mesorhizobium sp. strain RP14 Genome sequencing and assembly.</title>
        <authorList>
            <person name="Kim I."/>
        </authorList>
    </citation>
    <scope>NUCLEOTIDE SEQUENCE [LARGE SCALE GENOMIC DNA]</scope>
    <source>
        <strain evidence="3">RP14(2022)</strain>
    </source>
</reference>
<dbReference type="Proteomes" id="UP001205906">
    <property type="component" value="Unassembled WGS sequence"/>
</dbReference>
<dbReference type="EMBL" id="JAMXQS010000005">
    <property type="protein sequence ID" value="MCO6050178.1"/>
    <property type="molecule type" value="Genomic_DNA"/>
</dbReference>
<dbReference type="RefSeq" id="WP_252818596.1">
    <property type="nucleotide sequence ID" value="NZ_JAMXQS010000005.1"/>
</dbReference>
<name>A0ABT1C5S8_9HYPH</name>
<evidence type="ECO:0000313" key="3">
    <source>
        <dbReference type="Proteomes" id="UP001205906"/>
    </source>
</evidence>
<dbReference type="InterPro" id="IPR025902">
    <property type="entry name" value="LssY-like-C_dom"/>
</dbReference>
<organism evidence="2 3">
    <name type="scientific">Mesorhizobium liriopis</name>
    <dbReference type="NCBI Taxonomy" id="2953882"/>
    <lineage>
        <taxon>Bacteria</taxon>
        <taxon>Pseudomonadati</taxon>
        <taxon>Pseudomonadota</taxon>
        <taxon>Alphaproteobacteria</taxon>
        <taxon>Hyphomicrobiales</taxon>
        <taxon>Phyllobacteriaceae</taxon>
        <taxon>Mesorhizobium</taxon>
    </lineage>
</organism>
<evidence type="ECO:0000259" key="1">
    <source>
        <dbReference type="Pfam" id="PF14067"/>
    </source>
</evidence>
<sequence length="242" mass="26509">MAYLLLPFAFRHYEHQQALGVLPMVTQTANGMAGDPFNIGLVGTQRQVVGVMHKAGWFPADPVTLRTSIEIIGSVLLDRAYADAPVSPLFFEGRKQDLAFEKAIGRSADRRMHVRFWQALRKGREGRPVWLGAATLDSGVGFSHYTGEVTHAIAPDIDAMRDTLSTQLAETELITETYEVSGIGPTLFGRNGEGDRYWTDGEITVSVIAVDGETGTNPPAVLSKPPLIDLKDRAWQTVMTPN</sequence>
<proteinExistence type="predicted"/>